<dbReference type="Proteomes" id="UP000325440">
    <property type="component" value="Unassembled WGS sequence"/>
</dbReference>
<evidence type="ECO:0000313" key="3">
    <source>
        <dbReference type="Proteomes" id="UP000325440"/>
    </source>
</evidence>
<evidence type="ECO:0000256" key="1">
    <source>
        <dbReference type="SAM" id="MobiDB-lite"/>
    </source>
</evidence>
<proteinExistence type="predicted"/>
<sequence length="212" mass="24068">MKILINKTTAETVTRNAVFPSWKNEALGEGLLIASTDKNKRRNLRTENSEGTPRGLGNQSQIDRMAGVRLEVSKLPRFRSRIMLKTTARQILENDYVTCRSPQTINDTIKFLLNSGKTEFQLQFPNLNQLAHEEFNEASISTTKISDQPENQADGGRIAKLQGLLPIEHLKPEEKPSLSTIYDQYLDLFFLKWDKITTTTVVVHEIRTPNAV</sequence>
<dbReference type="AlphaFoldDB" id="A0A5E4MHC7"/>
<feature type="region of interest" description="Disordered" evidence="1">
    <location>
        <begin position="38"/>
        <end position="59"/>
    </location>
</feature>
<protein>
    <submittedName>
        <fullName evidence="2">Uncharacterized protein</fullName>
    </submittedName>
</protein>
<dbReference type="OrthoDB" id="8041546at2759"/>
<reference evidence="2 3" key="1">
    <citation type="submission" date="2019-08" db="EMBL/GenBank/DDBJ databases">
        <authorList>
            <person name="Alioto T."/>
            <person name="Alioto T."/>
            <person name="Gomez Garrido J."/>
        </authorList>
    </citation>
    <scope>NUCLEOTIDE SEQUENCE [LARGE SCALE GENOMIC DNA]</scope>
</reference>
<organism evidence="2 3">
    <name type="scientific">Cinara cedri</name>
    <dbReference type="NCBI Taxonomy" id="506608"/>
    <lineage>
        <taxon>Eukaryota</taxon>
        <taxon>Metazoa</taxon>
        <taxon>Ecdysozoa</taxon>
        <taxon>Arthropoda</taxon>
        <taxon>Hexapoda</taxon>
        <taxon>Insecta</taxon>
        <taxon>Pterygota</taxon>
        <taxon>Neoptera</taxon>
        <taxon>Paraneoptera</taxon>
        <taxon>Hemiptera</taxon>
        <taxon>Sternorrhyncha</taxon>
        <taxon>Aphidomorpha</taxon>
        <taxon>Aphidoidea</taxon>
        <taxon>Aphididae</taxon>
        <taxon>Lachninae</taxon>
        <taxon>Cinara</taxon>
    </lineage>
</organism>
<dbReference type="EMBL" id="CABPRJ010000490">
    <property type="protein sequence ID" value="VVC29262.1"/>
    <property type="molecule type" value="Genomic_DNA"/>
</dbReference>
<gene>
    <name evidence="2" type="ORF">CINCED_3A018669</name>
</gene>
<evidence type="ECO:0000313" key="2">
    <source>
        <dbReference type="EMBL" id="VVC29262.1"/>
    </source>
</evidence>
<name>A0A5E4MHC7_9HEMI</name>
<accession>A0A5E4MHC7</accession>
<keyword evidence="3" id="KW-1185">Reference proteome</keyword>